<proteinExistence type="inferred from homology"/>
<dbReference type="HOGENOM" id="CLU_023850_4_1_4"/>
<dbReference type="Proteomes" id="UP000008316">
    <property type="component" value="Chromosome 1"/>
</dbReference>
<organism evidence="4 5">
    <name type="scientific">Burkholderia gladioli (strain BSR3)</name>
    <dbReference type="NCBI Taxonomy" id="999541"/>
    <lineage>
        <taxon>Bacteria</taxon>
        <taxon>Pseudomonadati</taxon>
        <taxon>Pseudomonadota</taxon>
        <taxon>Betaproteobacteria</taxon>
        <taxon>Burkholderiales</taxon>
        <taxon>Burkholderiaceae</taxon>
        <taxon>Burkholderia</taxon>
    </lineage>
</organism>
<dbReference type="eggNOG" id="COG5525">
    <property type="taxonomic scope" value="Bacteria"/>
</dbReference>
<evidence type="ECO:0000313" key="4">
    <source>
        <dbReference type="EMBL" id="AEA59766.1"/>
    </source>
</evidence>
<dbReference type="Gene3D" id="3.40.50.300">
    <property type="entry name" value="P-loop containing nucleotide triphosphate hydrolases"/>
    <property type="match status" value="1"/>
</dbReference>
<dbReference type="InterPro" id="IPR046453">
    <property type="entry name" value="GpA_ATPase"/>
</dbReference>
<keyword evidence="5" id="KW-1185">Reference proteome</keyword>
<dbReference type="Pfam" id="PF05876">
    <property type="entry name" value="GpA_ATPase"/>
    <property type="match status" value="1"/>
</dbReference>
<sequence length="695" mass="77491">MGATEAFLKTIAEAIRPDAKVGIADWAAKHRVLPDSSPEPGRWRNSRTPYLVGIMDALSGLPSTVTRYAHDDDQPFQNSRVIIVAFQKGHQIGGSALGENFIGRSITQAAGNILAVFATKDDAEKWEMDRFEPMRSSTPELRTRVRDASRKGAENTKLRKRFPGGLMNLVSAGRAGRLKSTTVRYLLLEEIDEYQTNVDGQGNPIWLALNRISNFGRRGKAFANSTPTIKRRSQIEKLFEQGDQRRYFVRCPCCRAPQVLDWHKGMRRLPDGSVEYFCQIEGCGASDTESAWKTRGFDGAYWMPTAPGDGKTASFHLSALYAPLGWRPWSELMDDFEAAKSDVDKMISFVNNALAECWEDKSAELKWEAIKRRAEPYPLRQIPVGGLILVCSVDTQNDRLEAQVDAYGRGMRKWVIDHVVLHGDPARDEVWRQLDKYRDRSFTNAFGVSMRIQLCGIDSGGGRTQDVYDYCRTRRHQGVFAIKGASEKHKPIIGRPTDVDVTTKGKTYTKGVKVWPVGTDTAKSRIFGDLVGDEELEPVDRRMRFSTDLADEYYEQLTAEAYNPSKDRWDKLRKRNEALDLTVYSLACAYHPGLRLNTYTEADWAALEAVIEPRINDLFSAPRPEPVAASREPAPTTAAADVAVEVASGSAEPLAVGAVLDEAPSGPSPDATPQEAPLRAASSWIPRRKNWLKGG</sequence>
<dbReference type="Pfam" id="PF20454">
    <property type="entry name" value="GpA_nuclease"/>
    <property type="match status" value="1"/>
</dbReference>
<feature type="domain" description="Terminase large subunit GpA endonuclease" evidence="3">
    <location>
        <begin position="312"/>
        <end position="601"/>
    </location>
</feature>
<dbReference type="InterPro" id="IPR027417">
    <property type="entry name" value="P-loop_NTPase"/>
</dbReference>
<accession>F2L9K3</accession>
<name>F2L9K3_BURGS</name>
<dbReference type="AlphaFoldDB" id="F2L9K3"/>
<reference evidence="4 5" key="1">
    <citation type="journal article" date="2011" name="J. Bacteriol.">
        <title>Complete genome sequence of Burkholderia gladioli BSR3.</title>
        <authorList>
            <person name="Seo Y.S."/>
            <person name="Lim J."/>
            <person name="Choi B.S."/>
            <person name="Kim H."/>
            <person name="Goo E."/>
            <person name="Lee B."/>
            <person name="Lim J.S."/>
            <person name="Choi I.Y."/>
            <person name="Moon J.S."/>
            <person name="Kim J."/>
            <person name="Hwang I."/>
        </authorList>
    </citation>
    <scope>NUCLEOTIDE SEQUENCE [LARGE SCALE GENOMIC DNA]</scope>
    <source>
        <strain evidence="4 5">BSR3</strain>
    </source>
</reference>
<dbReference type="EMBL" id="CP002599">
    <property type="protein sequence ID" value="AEA59766.1"/>
    <property type="molecule type" value="Genomic_DNA"/>
</dbReference>
<dbReference type="RefSeq" id="WP_013697117.1">
    <property type="nucleotide sequence ID" value="NC_015381.1"/>
</dbReference>
<feature type="region of interest" description="Disordered" evidence="1">
    <location>
        <begin position="659"/>
        <end position="695"/>
    </location>
</feature>
<evidence type="ECO:0000256" key="1">
    <source>
        <dbReference type="SAM" id="MobiDB-lite"/>
    </source>
</evidence>
<evidence type="ECO:0000313" key="5">
    <source>
        <dbReference type="Proteomes" id="UP000008316"/>
    </source>
</evidence>
<dbReference type="GO" id="GO:0004519">
    <property type="term" value="F:endonuclease activity"/>
    <property type="evidence" value="ECO:0007669"/>
    <property type="project" value="InterPro"/>
</dbReference>
<gene>
    <name evidence="4" type="ordered locus">bgla_1g10830</name>
</gene>
<dbReference type="GO" id="GO:0016887">
    <property type="term" value="F:ATP hydrolysis activity"/>
    <property type="evidence" value="ECO:0007669"/>
    <property type="project" value="InterPro"/>
</dbReference>
<dbReference type="KEGG" id="bgd:bgla_1g10830"/>
<dbReference type="HAMAP" id="MF_04144">
    <property type="entry name" value="TERL_LAMBDA"/>
    <property type="match status" value="1"/>
</dbReference>
<feature type="compositionally biased region" description="Basic residues" evidence="1">
    <location>
        <begin position="686"/>
        <end position="695"/>
    </location>
</feature>
<dbReference type="GO" id="GO:0005524">
    <property type="term" value="F:ATP binding"/>
    <property type="evidence" value="ECO:0007669"/>
    <property type="project" value="InterPro"/>
</dbReference>
<evidence type="ECO:0000259" key="2">
    <source>
        <dbReference type="Pfam" id="PF05876"/>
    </source>
</evidence>
<dbReference type="InterPro" id="IPR008866">
    <property type="entry name" value="Phage_lambda_GpA-like"/>
</dbReference>
<dbReference type="STRING" id="999541.bgla_1g10830"/>
<evidence type="ECO:0000259" key="3">
    <source>
        <dbReference type="Pfam" id="PF20454"/>
    </source>
</evidence>
<feature type="domain" description="Phage terminase large subunit GpA ATPase" evidence="2">
    <location>
        <begin position="37"/>
        <end position="295"/>
    </location>
</feature>
<dbReference type="InterPro" id="IPR046454">
    <property type="entry name" value="GpA_endonuclease"/>
</dbReference>
<protein>
    <submittedName>
        <fullName evidence="4">Terminase GpA</fullName>
    </submittedName>
</protein>